<dbReference type="FunFam" id="1.25.40.20:FF:000017">
    <property type="entry name" value="KN motif and ankyrin repeat domain-containing protein 1"/>
    <property type="match status" value="1"/>
</dbReference>
<dbReference type="STRING" id="7897.ENSLACP00000019570"/>
<sequence length="1268" mass="141227">KLTGLSAATLSPEEEENDKSLYSVETPYGFQLDLDFLKYVDDIQSGQTLRKVNVQRKSKPAKPTTSLRSPNSHTSGWTSTESLSSTTSEDSKNMPIFFPRGRTQSSSLEVREPFGVQTSNPVSPAPTVRLLPPPSPKSLVRNPRVEKTLLETSRRLEEEQLSLENIGDVQRPRLASAGSRAGNLPLGTSSSNLNQLPSPIPQNGNGDSQNLHSPSFTSSIRISPMNSGRSTPVTSITPAQLQHVREQMVTALKQLKDLEEQVKTIPALERKISMLQEEREKLSSELRKRKALDTSEAFSFRQRSYSAGHTGVVDAKAKARQDHHGEFDSESEAVKIRTSKIVELRRLTEKLTNLERNPKCEKTDIAYIAENQIKASERKTTYMSVAVGEDINMNEAVFFYRSQRPCKEVAVGSEIETKNVGIWVMESLLGVTSDAEKEMELLQHTINHQKEAICMLEGHLKEATEELEKLRVEVCSRRPRKMVNKEVMIQPHTANAFVEAIISVANQSVGNHLEMTETGVQCMPQMTSIGIGCRSEVKEVAVGPESTQVTEKGSQTDPEKLGEVDVNSREEKSVFFDQDMVKVEKEVEPGEKKRHVSDWEVRTSGKTVEVITVHKRITMRSPSSDVTENHCLVIGNISSTLQGALNKKETDNGRDHTPVLSPPVVFLGFFFSLSWKPLLVLTCICFIRCIEIHHEEGRDVEQGNKQREKESAVRWSFKWRLPEINIIKHFLGERKQAFLQCLLSSSQLRYETTSSEESSENEENSSDKVSGDSSDTDVENFIETSEEELNVNMEDSDSDFENLQHVTTTGKMGKAERKEEHEEQGMDLGEVKEKYVSVIFVINNKVKISTRRNTAIKKTWLKAGQALEIVSRAMLLVYMENINLVLDPACLYKAESAVFSILPGRPGLLITDLFKTKKNFFFCKNVSGFTMFDFNPKTGNLASFFPERDVIELIRMESTLLNDLFIDFGGFAIKKYIQKTKLTAYEVKVPSKLHIQNIFELSPKMREACLIMKNHMNDADTSRSKDVMSSVNLVQQEWFLVSSQKTSFSETVADYLMAFAEISPALLGYVVNMSDGNGNTALHYSVSHSSFHIVKLLLETGVCNVDRQNKAGYTAIMLAALAAVDIDEDRNVVRKLFSLGNVNAKASQAGQTALMLAVSHGRIEMVRALLDCGADVNIQDDEGSTALMCASEHGRVEIVKLLLAQPGCDISILDNDGSSALSIALEANHNDIAVLLYAHMNFSKAQSPATPKMGLKSAANTAKKSVVE</sequence>
<feature type="repeat" description="ANK" evidence="5">
    <location>
        <begin position="1182"/>
        <end position="1215"/>
    </location>
</feature>
<dbReference type="GeneTree" id="ENSGT00940000154886"/>
<keyword evidence="3 5" id="KW-0040">ANK repeat</keyword>
<feature type="region of interest" description="Disordered" evidence="7">
    <location>
        <begin position="1"/>
        <end position="22"/>
    </location>
</feature>
<dbReference type="PROSITE" id="PS50088">
    <property type="entry name" value="ANK_REPEAT"/>
    <property type="match status" value="3"/>
</dbReference>
<dbReference type="InterPro" id="IPR021939">
    <property type="entry name" value="KN_motif"/>
</dbReference>
<keyword evidence="2" id="KW-0677">Repeat</keyword>
<organism evidence="8 9">
    <name type="scientific">Latimeria chalumnae</name>
    <name type="common">Coelacanth</name>
    <dbReference type="NCBI Taxonomy" id="7897"/>
    <lineage>
        <taxon>Eukaryota</taxon>
        <taxon>Metazoa</taxon>
        <taxon>Chordata</taxon>
        <taxon>Craniata</taxon>
        <taxon>Vertebrata</taxon>
        <taxon>Euteleostomi</taxon>
        <taxon>Coelacanthiformes</taxon>
        <taxon>Coelacanthidae</taxon>
        <taxon>Latimeria</taxon>
    </lineage>
</organism>
<dbReference type="Proteomes" id="UP000008672">
    <property type="component" value="Unassembled WGS sequence"/>
</dbReference>
<dbReference type="GO" id="GO:0005737">
    <property type="term" value="C:cytoplasm"/>
    <property type="evidence" value="ECO:0007669"/>
    <property type="project" value="TreeGrafter"/>
</dbReference>
<name>H3BCE9_LATCH</name>
<feature type="compositionally biased region" description="Polar residues" evidence="7">
    <location>
        <begin position="186"/>
        <end position="234"/>
    </location>
</feature>
<feature type="region of interest" description="Disordered" evidence="7">
    <location>
        <begin position="51"/>
        <end position="140"/>
    </location>
</feature>
<feature type="region of interest" description="Disordered" evidence="7">
    <location>
        <begin position="544"/>
        <end position="565"/>
    </location>
</feature>
<proteinExistence type="predicted"/>
<feature type="compositionally biased region" description="Polar residues" evidence="7">
    <location>
        <begin position="1258"/>
        <end position="1268"/>
    </location>
</feature>
<feature type="region of interest" description="Disordered" evidence="7">
    <location>
        <begin position="752"/>
        <end position="777"/>
    </location>
</feature>
<keyword evidence="1" id="KW-0597">Phosphoprotein</keyword>
<dbReference type="Pfam" id="PF00023">
    <property type="entry name" value="Ank"/>
    <property type="match status" value="1"/>
</dbReference>
<evidence type="ECO:0000256" key="1">
    <source>
        <dbReference type="ARBA" id="ARBA00022553"/>
    </source>
</evidence>
<reference evidence="9" key="1">
    <citation type="submission" date="2011-08" db="EMBL/GenBank/DDBJ databases">
        <title>The draft genome of Latimeria chalumnae.</title>
        <authorList>
            <person name="Di Palma F."/>
            <person name="Alfoldi J."/>
            <person name="Johnson J."/>
            <person name="Berlin A."/>
            <person name="Gnerre S."/>
            <person name="Jaffe D."/>
            <person name="MacCallum I."/>
            <person name="Young S."/>
            <person name="Walker B.J."/>
            <person name="Lander E."/>
            <person name="Lindblad-Toh K."/>
        </authorList>
    </citation>
    <scope>NUCLEOTIDE SEQUENCE [LARGE SCALE GENOMIC DNA]</scope>
    <source>
        <strain evidence="9">Wild caught</strain>
    </source>
</reference>
<evidence type="ECO:0000256" key="6">
    <source>
        <dbReference type="SAM" id="Coils"/>
    </source>
</evidence>
<dbReference type="SMART" id="SM00248">
    <property type="entry name" value="ANK"/>
    <property type="match status" value="5"/>
</dbReference>
<dbReference type="InParanoid" id="H3BCE9"/>
<dbReference type="PANTHER" id="PTHR24168:SF23">
    <property type="entry name" value="KN MOTIF AND ANKYRIN REPEAT DOMAIN-CONTAINING PROTEIN 3"/>
    <property type="match status" value="1"/>
</dbReference>
<keyword evidence="9" id="KW-1185">Reference proteome</keyword>
<evidence type="ECO:0000256" key="2">
    <source>
        <dbReference type="ARBA" id="ARBA00022737"/>
    </source>
</evidence>
<evidence type="ECO:0000256" key="7">
    <source>
        <dbReference type="SAM" id="MobiDB-lite"/>
    </source>
</evidence>
<accession>H3BCE9</accession>
<dbReference type="GO" id="GO:0030837">
    <property type="term" value="P:negative regulation of actin filament polymerization"/>
    <property type="evidence" value="ECO:0007669"/>
    <property type="project" value="InterPro"/>
</dbReference>
<dbReference type="PANTHER" id="PTHR24168">
    <property type="entry name" value="KN MOTIF AND ANKYRIN REPEAT DOMAIN-CONTAINING"/>
    <property type="match status" value="1"/>
</dbReference>
<dbReference type="InterPro" id="IPR002110">
    <property type="entry name" value="Ankyrin_rpt"/>
</dbReference>
<evidence type="ECO:0000313" key="9">
    <source>
        <dbReference type="Proteomes" id="UP000008672"/>
    </source>
</evidence>
<dbReference type="eggNOG" id="KOG0514">
    <property type="taxonomic scope" value="Eukaryota"/>
</dbReference>
<evidence type="ECO:0000256" key="4">
    <source>
        <dbReference type="ARBA" id="ARBA00023054"/>
    </source>
</evidence>
<keyword evidence="4 6" id="KW-0175">Coiled coil</keyword>
<evidence type="ECO:0000313" key="8">
    <source>
        <dbReference type="Ensembl" id="ENSLACP00000019570.1"/>
    </source>
</evidence>
<dbReference type="AlphaFoldDB" id="H3BCE9"/>
<dbReference type="EMBL" id="AFYH01022031">
    <property type="status" value="NOT_ANNOTATED_CDS"/>
    <property type="molecule type" value="Genomic_DNA"/>
</dbReference>
<feature type="repeat" description="ANK" evidence="5">
    <location>
        <begin position="1149"/>
        <end position="1181"/>
    </location>
</feature>
<reference evidence="8" key="2">
    <citation type="submission" date="2025-08" db="UniProtKB">
        <authorList>
            <consortium name="Ensembl"/>
        </authorList>
    </citation>
    <scope>IDENTIFICATION</scope>
</reference>
<reference evidence="8" key="3">
    <citation type="submission" date="2025-09" db="UniProtKB">
        <authorList>
            <consortium name="Ensembl"/>
        </authorList>
    </citation>
    <scope>IDENTIFICATION</scope>
</reference>
<dbReference type="PROSITE" id="PS50297">
    <property type="entry name" value="ANK_REP_REGION"/>
    <property type="match status" value="3"/>
</dbReference>
<dbReference type="Pfam" id="PF12075">
    <property type="entry name" value="KN_motif"/>
    <property type="match status" value="1"/>
</dbReference>
<feature type="coiled-coil region" evidence="6">
    <location>
        <begin position="241"/>
        <end position="292"/>
    </location>
</feature>
<feature type="repeat" description="ANK" evidence="5">
    <location>
        <begin position="1077"/>
        <end position="1102"/>
    </location>
</feature>
<feature type="region of interest" description="Disordered" evidence="7">
    <location>
        <begin position="177"/>
        <end position="234"/>
    </location>
</feature>
<feature type="compositionally biased region" description="Polar residues" evidence="7">
    <location>
        <begin position="545"/>
        <end position="556"/>
    </location>
</feature>
<dbReference type="InterPro" id="IPR036770">
    <property type="entry name" value="Ankyrin_rpt-contain_sf"/>
</dbReference>
<dbReference type="Pfam" id="PF12796">
    <property type="entry name" value="Ank_2"/>
    <property type="match status" value="1"/>
</dbReference>
<dbReference type="GO" id="GO:0005856">
    <property type="term" value="C:cytoskeleton"/>
    <property type="evidence" value="ECO:0007669"/>
    <property type="project" value="TreeGrafter"/>
</dbReference>
<protein>
    <submittedName>
        <fullName evidence="8">KN motif and ankyrin repeat domains 3</fullName>
    </submittedName>
</protein>
<dbReference type="SUPFAM" id="SSF48403">
    <property type="entry name" value="Ankyrin repeat"/>
    <property type="match status" value="1"/>
</dbReference>
<evidence type="ECO:0000256" key="5">
    <source>
        <dbReference type="PROSITE-ProRule" id="PRU00023"/>
    </source>
</evidence>
<dbReference type="OMA" id="VYMENIN"/>
<dbReference type="Gene3D" id="1.25.40.20">
    <property type="entry name" value="Ankyrin repeat-containing domain"/>
    <property type="match status" value="1"/>
</dbReference>
<dbReference type="Ensembl" id="ENSLACT00000019708.1">
    <property type="protein sequence ID" value="ENSLACP00000019570.1"/>
    <property type="gene ID" value="ENSLACG00000017209.1"/>
</dbReference>
<evidence type="ECO:0000256" key="3">
    <source>
        <dbReference type="ARBA" id="ARBA00023043"/>
    </source>
</evidence>
<dbReference type="InterPro" id="IPR047184">
    <property type="entry name" value="KANK1-4"/>
</dbReference>
<feature type="compositionally biased region" description="Low complexity" evidence="7">
    <location>
        <begin position="74"/>
        <end position="88"/>
    </location>
</feature>
<dbReference type="Bgee" id="ENSLACG00000017209">
    <property type="expression patterns" value="Expressed in pharyngeal gill and 5 other cell types or tissues"/>
</dbReference>
<feature type="region of interest" description="Disordered" evidence="7">
    <location>
        <begin position="1247"/>
        <end position="1268"/>
    </location>
</feature>
<dbReference type="HOGENOM" id="CLU_004269_1_1_1"/>
<feature type="compositionally biased region" description="Polar residues" evidence="7">
    <location>
        <begin position="63"/>
        <end position="73"/>
    </location>
</feature>